<dbReference type="RefSeq" id="WP_155467262.1">
    <property type="nucleotide sequence ID" value="NZ_WNKY01000049.1"/>
</dbReference>
<accession>A0A6L6PR99</accession>
<dbReference type="PROSITE" id="PS00075">
    <property type="entry name" value="DHFR_1"/>
    <property type="match status" value="1"/>
</dbReference>
<dbReference type="PRINTS" id="PR00070">
    <property type="entry name" value="DHFR"/>
</dbReference>
<evidence type="ECO:0000256" key="2">
    <source>
        <dbReference type="ARBA" id="ARBA00009539"/>
    </source>
</evidence>
<dbReference type="PANTHER" id="PTHR48069">
    <property type="entry name" value="DIHYDROFOLATE REDUCTASE"/>
    <property type="match status" value="1"/>
</dbReference>
<reference evidence="11 12" key="1">
    <citation type="submission" date="2019-11" db="EMBL/GenBank/DDBJ databases">
        <title>Type strains purchased from KCTC, JCM and DSMZ.</title>
        <authorList>
            <person name="Lu H."/>
        </authorList>
    </citation>
    <scope>NUCLEOTIDE SEQUENCE [LARGE SCALE GENOMIC DNA]</scope>
    <source>
        <strain evidence="11 12">KCTC 22382</strain>
    </source>
</reference>
<dbReference type="InterPro" id="IPR001796">
    <property type="entry name" value="DHFR_dom"/>
</dbReference>
<dbReference type="PROSITE" id="PS51330">
    <property type="entry name" value="DHFR_2"/>
    <property type="match status" value="1"/>
</dbReference>
<dbReference type="GO" id="GO:0005829">
    <property type="term" value="C:cytosol"/>
    <property type="evidence" value="ECO:0007669"/>
    <property type="project" value="TreeGrafter"/>
</dbReference>
<dbReference type="EC" id="1.5.1.3" evidence="3 8"/>
<name>A0A6L6PR99_9BURK</name>
<dbReference type="Proteomes" id="UP000475582">
    <property type="component" value="Unassembled WGS sequence"/>
</dbReference>
<dbReference type="GO" id="GO:0004146">
    <property type="term" value="F:dihydrofolate reductase activity"/>
    <property type="evidence" value="ECO:0007669"/>
    <property type="project" value="UniProtKB-EC"/>
</dbReference>
<dbReference type="InterPro" id="IPR012259">
    <property type="entry name" value="DHFR"/>
</dbReference>
<comment type="catalytic activity">
    <reaction evidence="8">
        <text>(6S)-5,6,7,8-tetrahydrofolate + NADP(+) = 7,8-dihydrofolate + NADPH + H(+)</text>
        <dbReference type="Rhea" id="RHEA:15009"/>
        <dbReference type="ChEBI" id="CHEBI:15378"/>
        <dbReference type="ChEBI" id="CHEBI:57451"/>
        <dbReference type="ChEBI" id="CHEBI:57453"/>
        <dbReference type="ChEBI" id="CHEBI:57783"/>
        <dbReference type="ChEBI" id="CHEBI:58349"/>
        <dbReference type="EC" id="1.5.1.3"/>
    </reaction>
</comment>
<dbReference type="GO" id="GO:0046654">
    <property type="term" value="P:tetrahydrofolate biosynthetic process"/>
    <property type="evidence" value="ECO:0007669"/>
    <property type="project" value="UniProtKB-UniPathway"/>
</dbReference>
<comment type="similarity">
    <text evidence="2 8 9">Belongs to the dihydrofolate reductase family.</text>
</comment>
<evidence type="ECO:0000313" key="11">
    <source>
        <dbReference type="EMBL" id="MTV41177.1"/>
    </source>
</evidence>
<feature type="domain" description="DHFR" evidence="10">
    <location>
        <begin position="3"/>
        <end position="159"/>
    </location>
</feature>
<organism evidence="11 12">
    <name type="scientific">Duganella radicis</name>
    <dbReference type="NCBI Taxonomy" id="551988"/>
    <lineage>
        <taxon>Bacteria</taxon>
        <taxon>Pseudomonadati</taxon>
        <taxon>Pseudomonadota</taxon>
        <taxon>Betaproteobacteria</taxon>
        <taxon>Burkholderiales</taxon>
        <taxon>Oxalobacteraceae</taxon>
        <taxon>Telluria group</taxon>
        <taxon>Duganella</taxon>
    </lineage>
</organism>
<evidence type="ECO:0000256" key="4">
    <source>
        <dbReference type="ARBA" id="ARBA00022563"/>
    </source>
</evidence>
<dbReference type="PIRSF" id="PIRSF000194">
    <property type="entry name" value="DHFR"/>
    <property type="match status" value="1"/>
</dbReference>
<sequence length="161" mass="17869">MSNLTIIVATDAQRGIGINNTLPWKLPEDLAHFKRLTTGHPIIMGRKTFDSIGRPLPNRRNIVITRNTEWRHEGVETVGSIEAAIALLDGAEGFVIGGAEIYKQSLQLADQLIITQIAHTFDCDAFFPEIDAAAWQETTREEHVSATSGLKYAFVTLRRKA</sequence>
<keyword evidence="12" id="KW-1185">Reference proteome</keyword>
<keyword evidence="4 8" id="KW-0554">One-carbon metabolism</keyword>
<evidence type="ECO:0000256" key="1">
    <source>
        <dbReference type="ARBA" id="ARBA00004903"/>
    </source>
</evidence>
<dbReference type="SUPFAM" id="SSF53597">
    <property type="entry name" value="Dihydrofolate reductase-like"/>
    <property type="match status" value="1"/>
</dbReference>
<proteinExistence type="inferred from homology"/>
<dbReference type="GO" id="GO:0046655">
    <property type="term" value="P:folic acid metabolic process"/>
    <property type="evidence" value="ECO:0007669"/>
    <property type="project" value="TreeGrafter"/>
</dbReference>
<evidence type="ECO:0000256" key="5">
    <source>
        <dbReference type="ARBA" id="ARBA00022857"/>
    </source>
</evidence>
<evidence type="ECO:0000256" key="7">
    <source>
        <dbReference type="ARBA" id="ARBA00025067"/>
    </source>
</evidence>
<comment type="pathway">
    <text evidence="1 8">Cofactor biosynthesis; tetrahydrofolate biosynthesis; 5,6,7,8-tetrahydrofolate from 7,8-dihydrofolate: step 1/1.</text>
</comment>
<dbReference type="InterPro" id="IPR017925">
    <property type="entry name" value="DHFR_CS"/>
</dbReference>
<dbReference type="OrthoDB" id="9804315at2"/>
<evidence type="ECO:0000259" key="10">
    <source>
        <dbReference type="PROSITE" id="PS51330"/>
    </source>
</evidence>
<dbReference type="Gene3D" id="3.40.430.10">
    <property type="entry name" value="Dihydrofolate Reductase, subunit A"/>
    <property type="match status" value="1"/>
</dbReference>
<evidence type="ECO:0000256" key="8">
    <source>
        <dbReference type="PIRNR" id="PIRNR000194"/>
    </source>
</evidence>
<dbReference type="FunFam" id="3.40.430.10:FF:000001">
    <property type="entry name" value="Dihydrofolate reductase"/>
    <property type="match status" value="1"/>
</dbReference>
<comment type="function">
    <text evidence="7 8">Key enzyme in folate metabolism. Catalyzes an essential reaction for de novo glycine and purine synthesis, and for DNA precursor synthesis.</text>
</comment>
<evidence type="ECO:0000256" key="6">
    <source>
        <dbReference type="ARBA" id="ARBA00023002"/>
    </source>
</evidence>
<dbReference type="AlphaFoldDB" id="A0A6L6PR99"/>
<dbReference type="InterPro" id="IPR024072">
    <property type="entry name" value="DHFR-like_dom_sf"/>
</dbReference>
<comment type="caution">
    <text evidence="11">The sequence shown here is derived from an EMBL/GenBank/DDBJ whole genome shotgun (WGS) entry which is preliminary data.</text>
</comment>
<keyword evidence="6 8" id="KW-0560">Oxidoreductase</keyword>
<evidence type="ECO:0000313" key="12">
    <source>
        <dbReference type="Proteomes" id="UP000475582"/>
    </source>
</evidence>
<dbReference type="EMBL" id="WNKY01000049">
    <property type="protein sequence ID" value="MTV41177.1"/>
    <property type="molecule type" value="Genomic_DNA"/>
</dbReference>
<dbReference type="CDD" id="cd00209">
    <property type="entry name" value="DHFR"/>
    <property type="match status" value="1"/>
</dbReference>
<dbReference type="GO" id="GO:0006730">
    <property type="term" value="P:one-carbon metabolic process"/>
    <property type="evidence" value="ECO:0007669"/>
    <property type="project" value="UniProtKB-KW"/>
</dbReference>
<gene>
    <name evidence="11" type="ORF">GM676_26800</name>
</gene>
<keyword evidence="5 8" id="KW-0521">NADP</keyword>
<dbReference type="PANTHER" id="PTHR48069:SF3">
    <property type="entry name" value="DIHYDROFOLATE REDUCTASE"/>
    <property type="match status" value="1"/>
</dbReference>
<dbReference type="GO" id="GO:0046452">
    <property type="term" value="P:dihydrofolate metabolic process"/>
    <property type="evidence" value="ECO:0007669"/>
    <property type="project" value="TreeGrafter"/>
</dbReference>
<dbReference type="GO" id="GO:0070401">
    <property type="term" value="F:NADP+ binding"/>
    <property type="evidence" value="ECO:0007669"/>
    <property type="project" value="UniProtKB-ARBA"/>
</dbReference>
<dbReference type="UniPathway" id="UPA00077">
    <property type="reaction ID" value="UER00158"/>
</dbReference>
<evidence type="ECO:0000256" key="3">
    <source>
        <dbReference type="ARBA" id="ARBA00012856"/>
    </source>
</evidence>
<evidence type="ECO:0000256" key="9">
    <source>
        <dbReference type="RuleBase" id="RU004474"/>
    </source>
</evidence>
<dbReference type="Pfam" id="PF00186">
    <property type="entry name" value="DHFR_1"/>
    <property type="match status" value="1"/>
</dbReference>
<protein>
    <recommendedName>
        <fullName evidence="3 8">Dihydrofolate reductase</fullName>
        <ecNumber evidence="3 8">1.5.1.3</ecNumber>
    </recommendedName>
</protein>